<dbReference type="Pfam" id="PF01787">
    <property type="entry name" value="Ilar_coat"/>
    <property type="match status" value="1"/>
</dbReference>
<evidence type="ECO:0000313" key="2">
    <source>
        <dbReference type="EMBL" id="AVP26908.1"/>
    </source>
</evidence>
<organism evidence="2">
    <name type="scientific">Blueberry shock virus</name>
    <dbReference type="NCBI Taxonomy" id="747056"/>
    <lineage>
        <taxon>Viruses</taxon>
        <taxon>Riboviria</taxon>
        <taxon>Orthornavirae</taxon>
        <taxon>Kitrinoviricota</taxon>
        <taxon>Alsuviricetes</taxon>
        <taxon>Martellivirales</taxon>
        <taxon>Bromoviridae</taxon>
        <taxon>Ilarvirus</taxon>
        <taxon>Ilarvirus BSV</taxon>
    </lineage>
</organism>
<feature type="region of interest" description="Disordered" evidence="1">
    <location>
        <begin position="28"/>
        <end position="64"/>
    </location>
</feature>
<dbReference type="GO" id="GO:0003723">
    <property type="term" value="F:RNA binding"/>
    <property type="evidence" value="ECO:0007669"/>
    <property type="project" value="InterPro"/>
</dbReference>
<dbReference type="InterPro" id="IPR002681">
    <property type="entry name" value="Coat_Ilarvirus"/>
</dbReference>
<protein>
    <submittedName>
        <fullName evidence="2">Coat protein</fullName>
    </submittedName>
</protein>
<dbReference type="EMBL" id="KY927866">
    <property type="protein sequence ID" value="AVP26908.1"/>
    <property type="molecule type" value="Genomic_RNA"/>
</dbReference>
<keyword evidence="2" id="KW-0946">Virion</keyword>
<dbReference type="GO" id="GO:0019028">
    <property type="term" value="C:viral capsid"/>
    <property type="evidence" value="ECO:0007669"/>
    <property type="project" value="UniProtKB-KW"/>
</dbReference>
<name>A0A2P1M8J8_9BROM</name>
<proteinExistence type="predicted"/>
<sequence>MVCKFCNHTHAGGCGQCKECHGTKAVGPSVKAQDRAKNNPNKGSPSGTKSPGAKGAPKDKQVQKRTDWTVIGPNVQPVNHPNGFALRSCRDVQATVAGKFLHINFKTAFPQLLNQELKIYSFAVRCSTSIGNGWVGLVRGFNPSSPTGPAVLTRKGFLKDQARGWQWLAPSDLEYDKFSEEYELVFEFKSDYPIGVVMTRDLYVVTSSLPRVRIPDDLLFVDEDLLEI</sequence>
<keyword evidence="2" id="KW-0167">Capsid protein</keyword>
<evidence type="ECO:0000256" key="1">
    <source>
        <dbReference type="SAM" id="MobiDB-lite"/>
    </source>
</evidence>
<accession>A0A2P1M8J8</accession>
<reference evidence="2" key="1">
    <citation type="submission" date="2017-04" db="EMBL/GenBank/DDBJ databases">
        <title>Characterization of Blueberry shock virus, an emerging Ilarvirus in cranberry.</title>
        <authorList>
            <person name="Thomas-Sharma S."/>
            <person name="Wells-Hansen L."/>
            <person name="Page R."/>
            <person name="Kartanos V."/>
            <person name="Saalau-Rojas E."/>
            <person name="Lockhart B.E.L."/>
            <person name="McManus P."/>
        </authorList>
    </citation>
    <scope>NUCLEOTIDE SEQUENCE</scope>
    <source>
        <strain evidence="2">Bl+ve2</strain>
    </source>
</reference>
<feature type="compositionally biased region" description="Polar residues" evidence="1">
    <location>
        <begin position="38"/>
        <end position="49"/>
    </location>
</feature>